<comment type="similarity">
    <text evidence="1 4">Belongs to the class-II DAHP synthase family.</text>
</comment>
<dbReference type="OrthoDB" id="9766852at2"/>
<evidence type="ECO:0000256" key="3">
    <source>
        <dbReference type="PIRSR" id="PIRSR602480-1"/>
    </source>
</evidence>
<feature type="binding site" evidence="3">
    <location>
        <position position="117"/>
    </location>
    <ligand>
        <name>phosphoenolpyruvate</name>
        <dbReference type="ChEBI" id="CHEBI:58702"/>
    </ligand>
</feature>
<dbReference type="PANTHER" id="PTHR21337:SF0">
    <property type="entry name" value="PHOSPHO-2-DEHYDRO-3-DEOXYHEPTONATE ALDOLASE"/>
    <property type="match status" value="1"/>
</dbReference>
<organism evidence="5 6">
    <name type="scientific">Fluviispira sanaruensis</name>
    <dbReference type="NCBI Taxonomy" id="2493639"/>
    <lineage>
        <taxon>Bacteria</taxon>
        <taxon>Pseudomonadati</taxon>
        <taxon>Bdellovibrionota</taxon>
        <taxon>Oligoflexia</taxon>
        <taxon>Silvanigrellales</taxon>
        <taxon>Silvanigrellaceae</taxon>
        <taxon>Fluviispira</taxon>
    </lineage>
</organism>
<keyword evidence="3" id="KW-0464">Manganese</keyword>
<gene>
    <name evidence="5" type="ORF">JCM31447_15640</name>
</gene>
<dbReference type="Proteomes" id="UP000291236">
    <property type="component" value="Chromosome"/>
</dbReference>
<comment type="cofactor">
    <cofactor evidence="3">
        <name>Mn(2+)</name>
        <dbReference type="ChEBI" id="CHEBI:29035"/>
    </cofactor>
    <cofactor evidence="3">
        <name>Co(2+)</name>
        <dbReference type="ChEBI" id="CHEBI:48828"/>
    </cofactor>
    <cofactor evidence="3">
        <name>Cd(2+)</name>
        <dbReference type="ChEBI" id="CHEBI:48775"/>
    </cofactor>
    <text evidence="3">Binds 1 divalent cation per subunit. The enzyme is active with manganese, cobalt or cadmium ions.</text>
</comment>
<keyword evidence="3" id="KW-0104">Cadmium</keyword>
<dbReference type="GO" id="GO:0003849">
    <property type="term" value="F:3-deoxy-7-phosphoheptulonate synthase activity"/>
    <property type="evidence" value="ECO:0007669"/>
    <property type="project" value="UniProtKB-EC"/>
</dbReference>
<keyword evidence="3" id="KW-0170">Cobalt</keyword>
<feature type="binding site" evidence="3">
    <location>
        <position position="387"/>
    </location>
    <ligand>
        <name>Mn(2+)</name>
        <dbReference type="ChEBI" id="CHEBI:29035"/>
    </ligand>
</feature>
<dbReference type="RefSeq" id="WP_130608335.1">
    <property type="nucleotide sequence ID" value="NZ_AP019368.1"/>
</dbReference>
<dbReference type="SUPFAM" id="SSF51569">
    <property type="entry name" value="Aldolase"/>
    <property type="match status" value="1"/>
</dbReference>
<keyword evidence="2 4" id="KW-0808">Transferase</keyword>
<protein>
    <recommendedName>
        <fullName evidence="4">Phospho-2-dehydro-3-deoxyheptonate aldolase</fullName>
        <ecNumber evidence="4">2.5.1.54</ecNumber>
    </recommendedName>
</protein>
<feature type="binding site" evidence="3">
    <location>
        <begin position="229"/>
        <end position="230"/>
    </location>
    <ligand>
        <name>phosphoenolpyruvate</name>
        <dbReference type="ChEBI" id="CHEBI:58702"/>
    </ligand>
</feature>
<feature type="binding site" evidence="3">
    <location>
        <position position="252"/>
    </location>
    <ligand>
        <name>phosphoenolpyruvate</name>
        <dbReference type="ChEBI" id="CHEBI:58702"/>
    </ligand>
</feature>
<accession>A0A4P2VK44</accession>
<proteinExistence type="inferred from homology"/>
<dbReference type="EMBL" id="AP019368">
    <property type="protein sequence ID" value="BBH53121.1"/>
    <property type="molecule type" value="Genomic_DNA"/>
</dbReference>
<feature type="binding site" evidence="3">
    <location>
        <position position="78"/>
    </location>
    <ligand>
        <name>Mn(2+)</name>
        <dbReference type="ChEBI" id="CHEBI:29035"/>
    </ligand>
</feature>
<comment type="catalytic activity">
    <reaction evidence="4">
        <text>D-erythrose 4-phosphate + phosphoenolpyruvate + H2O = 7-phospho-2-dehydro-3-deoxy-D-arabino-heptonate + phosphate</text>
        <dbReference type="Rhea" id="RHEA:14717"/>
        <dbReference type="ChEBI" id="CHEBI:15377"/>
        <dbReference type="ChEBI" id="CHEBI:16897"/>
        <dbReference type="ChEBI" id="CHEBI:43474"/>
        <dbReference type="ChEBI" id="CHEBI:58394"/>
        <dbReference type="ChEBI" id="CHEBI:58702"/>
        <dbReference type="EC" id="2.5.1.54"/>
    </reaction>
</comment>
<dbReference type="InterPro" id="IPR002480">
    <property type="entry name" value="DAHP_synth_2"/>
</dbReference>
<evidence type="ECO:0000256" key="2">
    <source>
        <dbReference type="ARBA" id="ARBA00022679"/>
    </source>
</evidence>
<feature type="binding site" evidence="3">
    <location>
        <position position="315"/>
    </location>
    <ligand>
        <name>Mn(2+)</name>
        <dbReference type="ChEBI" id="CHEBI:29035"/>
    </ligand>
</feature>
<dbReference type="Gene3D" id="3.20.20.70">
    <property type="entry name" value="Aldolase class I"/>
    <property type="match status" value="1"/>
</dbReference>
<dbReference type="KEGG" id="sbf:JCM31447_15640"/>
<reference evidence="5 6" key="1">
    <citation type="submission" date="2018-12" db="EMBL/GenBank/DDBJ databases">
        <title>Rubrispira sanarue gen. nov., sp., nov., a member of the order Silvanigrellales, isolated from a brackish lake in Hamamatsu Japan.</title>
        <authorList>
            <person name="Maejima Y."/>
            <person name="Iino T."/>
            <person name="Muraguchi Y."/>
            <person name="Fukuda K."/>
            <person name="Nojiri H."/>
            <person name="Ohkuma M."/>
            <person name="Moriuchi R."/>
            <person name="Dohra H."/>
            <person name="Kimbara K."/>
            <person name="Shintani M."/>
        </authorList>
    </citation>
    <scope>NUCLEOTIDE SEQUENCE [LARGE SCALE GENOMIC DNA]</scope>
    <source>
        <strain evidence="5 6">RF1110005</strain>
    </source>
</reference>
<dbReference type="EC" id="2.5.1.54" evidence="4"/>
<dbReference type="GO" id="GO:0008652">
    <property type="term" value="P:amino acid biosynthetic process"/>
    <property type="evidence" value="ECO:0007669"/>
    <property type="project" value="UniProtKB-KW"/>
</dbReference>
<evidence type="ECO:0000256" key="4">
    <source>
        <dbReference type="RuleBase" id="RU363071"/>
    </source>
</evidence>
<keyword evidence="4" id="KW-0028">Amino-acid biosynthesis</keyword>
<feature type="binding site" evidence="3">
    <location>
        <position position="357"/>
    </location>
    <ligand>
        <name>Mn(2+)</name>
        <dbReference type="ChEBI" id="CHEBI:29035"/>
    </ligand>
</feature>
<dbReference type="InterPro" id="IPR013785">
    <property type="entry name" value="Aldolase_TIM"/>
</dbReference>
<dbReference type="AlphaFoldDB" id="A0A4P2VK44"/>
<evidence type="ECO:0000313" key="5">
    <source>
        <dbReference type="EMBL" id="BBH53121.1"/>
    </source>
</evidence>
<evidence type="ECO:0000256" key="1">
    <source>
        <dbReference type="ARBA" id="ARBA00008911"/>
    </source>
</evidence>
<dbReference type="PANTHER" id="PTHR21337">
    <property type="entry name" value="PHOSPHO-2-DEHYDRO-3-DEOXYHEPTONATE ALDOLASE 1, 2"/>
    <property type="match status" value="1"/>
</dbReference>
<feature type="binding site" evidence="3">
    <location>
        <position position="283"/>
    </location>
    <ligand>
        <name>phosphoenolpyruvate</name>
        <dbReference type="ChEBI" id="CHEBI:58702"/>
    </ligand>
</feature>
<dbReference type="Pfam" id="PF01474">
    <property type="entry name" value="DAHP_synth_2"/>
    <property type="match status" value="2"/>
</dbReference>
<name>A0A4P2VK44_FLUSA</name>
<evidence type="ECO:0000313" key="6">
    <source>
        <dbReference type="Proteomes" id="UP000291236"/>
    </source>
</evidence>
<sequence length="409" mass="46714">MQSAHLQSKYETSWHPSSWKSYDTVQQPLYENKNLLEQCLLNLKSSVNLVTEEEINSIQYYIQEAAKGNVFILQAGDCAETFLDCNKFNVKTRVQHLQNLAENLKNILNKPIVIIGRIAGQYAKPRSHLLETINNISLPCYRGDIINGFDFNGEARKADPLRLIRAYECSKSTFTWIKDYLRLNLDIKNNLFFCSHEALHLDYESALTRCSPKSGKWYNYGTHFLWLGERTKNIHGAHVEYLRGISNPIGIKVGPNTTPNELVSLVKLLNPENKQGRITLITRFGADVAHSILPSLLDKIKNTHLSVSWSCDPMHGNAEKTQHDIKTRYFKKIWQELNETINIHKKYGSILTGAHFEISPINVTECVGGSANITEEQLKTNYLTFCDPRLNRDQSIEIVDKLANHLLLT</sequence>
<keyword evidence="4" id="KW-0057">Aromatic amino acid biosynthesis</keyword>
<keyword evidence="6" id="KW-1185">Reference proteome</keyword>
<dbReference type="GO" id="GO:0009073">
    <property type="term" value="P:aromatic amino acid family biosynthetic process"/>
    <property type="evidence" value="ECO:0007669"/>
    <property type="project" value="UniProtKB-KW"/>
</dbReference>
<comment type="pathway">
    <text evidence="4">Metabolic intermediate biosynthesis; chorismate biosynthesis; chorismate from D-erythrose 4-phosphate and phosphoenolpyruvate: step 1/7.</text>
</comment>